<organism evidence="3 4">
    <name type="scientific">Hymenobacter perfusus</name>
    <dbReference type="NCBI Taxonomy" id="1236770"/>
    <lineage>
        <taxon>Bacteria</taxon>
        <taxon>Pseudomonadati</taxon>
        <taxon>Bacteroidota</taxon>
        <taxon>Cytophagia</taxon>
        <taxon>Cytophagales</taxon>
        <taxon>Hymenobacteraceae</taxon>
        <taxon>Hymenobacter</taxon>
    </lineage>
</organism>
<gene>
    <name evidence="3" type="ORF">EI293_07405</name>
</gene>
<dbReference type="GO" id="GO:0008168">
    <property type="term" value="F:methyltransferase activity"/>
    <property type="evidence" value="ECO:0007669"/>
    <property type="project" value="UniProtKB-KW"/>
</dbReference>
<evidence type="ECO:0000313" key="3">
    <source>
        <dbReference type="EMBL" id="RSK44351.1"/>
    </source>
</evidence>
<name>A0A3R9NCY5_9BACT</name>
<evidence type="ECO:0000259" key="1">
    <source>
        <dbReference type="Pfam" id="PF08421"/>
    </source>
</evidence>
<comment type="caution">
    <text evidence="3">The sequence shown here is derived from an EMBL/GenBank/DDBJ whole genome shotgun (WGS) entry which is preliminary data.</text>
</comment>
<dbReference type="RefSeq" id="WP_125436511.1">
    <property type="nucleotide sequence ID" value="NZ_RWIU01000002.1"/>
</dbReference>
<dbReference type="Pfam" id="PF13489">
    <property type="entry name" value="Methyltransf_23"/>
    <property type="match status" value="1"/>
</dbReference>
<dbReference type="InterPro" id="IPR013691">
    <property type="entry name" value="MeTrfase_14"/>
</dbReference>
<sequence length="447" mass="50680">MEQISSFSPTVALAVADTRPVLLTNPDTLRSAPVEPPASPCRFCGAPLDFTFVNLGTSPLCQDHVRPHAFNRAEAFYPLHARVCRDCFLVQLDEFVTSEEIFQNDYAYFSSYSASWLRHARRYTDMATERFGLTKDSLVVEVASNDGYLLQYFVEKEIPVLGIEPAANVAGHAQAKGINTLVRFFGLDTARYVAELSGQADLLLGNNVLAHVPNINDFVAGMQILLKPSGVITMEFPHLLRLMEGNQFDTIYHEHFSYLSFYTVERIFAHHGLTLFDVEELPTHGGSLRIFARHTADTTHPVTRRVRALREQELEAGITDLTYYADFEEKAKETKRKLLEFLIEAKREGKTVVGYGAPGKGNTLLNYCGIRTDFMEYTVDVSPHKQGNFLPGTRIPICHPDLIRQTRPDYVLILPWNLREEIMEQMQDIREWGGRFVVPIPEVQVYQ</sequence>
<feature type="domain" description="Methyltransferase putative zinc binding" evidence="1">
    <location>
        <begin position="41"/>
        <end position="102"/>
    </location>
</feature>
<keyword evidence="4" id="KW-1185">Reference proteome</keyword>
<dbReference type="PANTHER" id="PTHR43861">
    <property type="entry name" value="TRANS-ACONITATE 2-METHYLTRANSFERASE-RELATED"/>
    <property type="match status" value="1"/>
</dbReference>
<accession>A0A3R9NCY5</accession>
<dbReference type="Gene3D" id="6.20.50.110">
    <property type="entry name" value="Methyltransferase, zinc-binding domain"/>
    <property type="match status" value="1"/>
</dbReference>
<dbReference type="InterPro" id="IPR013630">
    <property type="entry name" value="Methyltransf_Zn-bd_dom_put"/>
</dbReference>
<dbReference type="InterPro" id="IPR038576">
    <property type="entry name" value="Methyltransf_Zn-bd_dom_put_sf"/>
</dbReference>
<dbReference type="EMBL" id="RWIU01000002">
    <property type="protein sequence ID" value="RSK44351.1"/>
    <property type="molecule type" value="Genomic_DNA"/>
</dbReference>
<evidence type="ECO:0000313" key="4">
    <source>
        <dbReference type="Proteomes" id="UP000270291"/>
    </source>
</evidence>
<proteinExistence type="predicted"/>
<evidence type="ECO:0000259" key="2">
    <source>
        <dbReference type="Pfam" id="PF08484"/>
    </source>
</evidence>
<feature type="domain" description="C-methyltransferase" evidence="2">
    <location>
        <begin position="282"/>
        <end position="441"/>
    </location>
</feature>
<dbReference type="Pfam" id="PF08421">
    <property type="entry name" value="Methyltransf_13"/>
    <property type="match status" value="1"/>
</dbReference>
<keyword evidence="3" id="KW-0489">Methyltransferase</keyword>
<dbReference type="Gene3D" id="3.40.50.720">
    <property type="entry name" value="NAD(P)-binding Rossmann-like Domain"/>
    <property type="match status" value="1"/>
</dbReference>
<protein>
    <submittedName>
        <fullName evidence="3">Methyltransferase domain-containing protein</fullName>
    </submittedName>
</protein>
<dbReference type="GO" id="GO:0032259">
    <property type="term" value="P:methylation"/>
    <property type="evidence" value="ECO:0007669"/>
    <property type="project" value="UniProtKB-KW"/>
</dbReference>
<dbReference type="SUPFAM" id="SSF53335">
    <property type="entry name" value="S-adenosyl-L-methionine-dependent methyltransferases"/>
    <property type="match status" value="1"/>
</dbReference>
<dbReference type="AlphaFoldDB" id="A0A3R9NCY5"/>
<reference evidence="3 4" key="1">
    <citation type="submission" date="2018-12" db="EMBL/GenBank/DDBJ databases">
        <authorList>
            <person name="Feng G."/>
            <person name="Zhu H."/>
        </authorList>
    </citation>
    <scope>NUCLEOTIDE SEQUENCE [LARGE SCALE GENOMIC DNA]</scope>
    <source>
        <strain evidence="3 4">LMG 26000</strain>
    </source>
</reference>
<keyword evidence="3" id="KW-0808">Transferase</keyword>
<dbReference type="Gene3D" id="3.40.50.150">
    <property type="entry name" value="Vaccinia Virus protein VP39"/>
    <property type="match status" value="1"/>
</dbReference>
<dbReference type="Pfam" id="PF08484">
    <property type="entry name" value="Methyltransf_14"/>
    <property type="match status" value="1"/>
</dbReference>
<dbReference type="PANTHER" id="PTHR43861:SF5">
    <property type="entry name" value="BLL5978 PROTEIN"/>
    <property type="match status" value="1"/>
</dbReference>
<dbReference type="OrthoDB" id="9815644at2"/>
<dbReference type="InterPro" id="IPR029063">
    <property type="entry name" value="SAM-dependent_MTases_sf"/>
</dbReference>
<dbReference type="Proteomes" id="UP000270291">
    <property type="component" value="Unassembled WGS sequence"/>
</dbReference>